<dbReference type="InterPro" id="IPR013656">
    <property type="entry name" value="PAS_4"/>
</dbReference>
<dbReference type="InterPro" id="IPR000014">
    <property type="entry name" value="PAS"/>
</dbReference>
<feature type="domain" description="PAS" evidence="1">
    <location>
        <begin position="5"/>
        <end position="77"/>
    </location>
</feature>
<evidence type="ECO:0000259" key="1">
    <source>
        <dbReference type="PROSITE" id="PS50112"/>
    </source>
</evidence>
<dbReference type="PANTHER" id="PTHR44757">
    <property type="entry name" value="DIGUANYLATE CYCLASE DGCP"/>
    <property type="match status" value="1"/>
</dbReference>
<dbReference type="Pfam" id="PF00989">
    <property type="entry name" value="PAS"/>
    <property type="match status" value="1"/>
</dbReference>
<dbReference type="Pfam" id="PF08447">
    <property type="entry name" value="PAS_3"/>
    <property type="match status" value="1"/>
</dbReference>
<dbReference type="InterPro" id="IPR052155">
    <property type="entry name" value="Biofilm_reg_signaling"/>
</dbReference>
<dbReference type="SUPFAM" id="SSF55785">
    <property type="entry name" value="PYP-like sensor domain (PAS domain)"/>
    <property type="match status" value="3"/>
</dbReference>
<organism evidence="2 3">
    <name type="scientific">Paractinoplanes lichenicola</name>
    <dbReference type="NCBI Taxonomy" id="2802976"/>
    <lineage>
        <taxon>Bacteria</taxon>
        <taxon>Bacillati</taxon>
        <taxon>Actinomycetota</taxon>
        <taxon>Actinomycetes</taxon>
        <taxon>Micromonosporales</taxon>
        <taxon>Micromonosporaceae</taxon>
        <taxon>Paractinoplanes</taxon>
    </lineage>
</organism>
<dbReference type="PANTHER" id="PTHR44757:SF2">
    <property type="entry name" value="BIOFILM ARCHITECTURE MAINTENANCE PROTEIN MBAA"/>
    <property type="match status" value="1"/>
</dbReference>
<dbReference type="InterPro" id="IPR013767">
    <property type="entry name" value="PAS_fold"/>
</dbReference>
<dbReference type="RefSeq" id="WP_203078664.1">
    <property type="nucleotide sequence ID" value="NZ_JAENHO010000026.1"/>
</dbReference>
<dbReference type="CDD" id="cd00130">
    <property type="entry name" value="PAS"/>
    <property type="match status" value="2"/>
</dbReference>
<dbReference type="Proteomes" id="UP000598996">
    <property type="component" value="Unassembled WGS sequence"/>
</dbReference>
<dbReference type="Pfam" id="PF08448">
    <property type="entry name" value="PAS_4"/>
    <property type="match status" value="1"/>
</dbReference>
<evidence type="ECO:0000313" key="3">
    <source>
        <dbReference type="Proteomes" id="UP000598996"/>
    </source>
</evidence>
<sequence>MQAEAPTVIADALRATSLAFAEVDRCGIIREWNPAAERLFGWSRAEAVGRALADTLVPEQLRSAHAAAFARRLVSDEFWPGMRVKVPARHRDGSERQVILVINPLPDGFCAFLSDETDQDHAQQELRRSTTLVNAILEHTSAMISAKDLEGRYLFVNAEYERVFQVIAADLVGHRDAEVMPEIVAAAGRRHDEQAIERGEAVTALEELPFGDEIRQYVVTRFPLTDPDGSVYGVCSIGIDDTDRRRAEAALGETERRFRSTVNNVPGMLFQFRIDLDGARSFAFVSEGSREICGFDPQQLLEDADLIVDLVSAEDQQAYETSVAESMLTLEPWRWEGSLNLRNGERRWISGVGRPFRLGDGSTVWDGMLLDRTAERHTEMALEAGRRDLDDLTRRLAVYRFTAIAGPTGDPLLTASFGDPVPVLGTGVPSGDLLGAFGKVLGRADRDRLTEAVRAALSGVTSELECEPEGTAVRRLWLRLRPAEVSGRRVVEGACFDLARP</sequence>
<comment type="caution">
    <text evidence="2">The sequence shown here is derived from an EMBL/GenBank/DDBJ whole genome shotgun (WGS) entry which is preliminary data.</text>
</comment>
<dbReference type="InterPro" id="IPR013655">
    <property type="entry name" value="PAS_fold_3"/>
</dbReference>
<evidence type="ECO:0000313" key="2">
    <source>
        <dbReference type="EMBL" id="MBL7262120.1"/>
    </source>
</evidence>
<dbReference type="SMART" id="SM00091">
    <property type="entry name" value="PAS"/>
    <property type="match status" value="3"/>
</dbReference>
<dbReference type="NCBIfam" id="TIGR00229">
    <property type="entry name" value="sensory_box"/>
    <property type="match status" value="2"/>
</dbReference>
<proteinExistence type="predicted"/>
<protein>
    <submittedName>
        <fullName evidence="2">PAS domain-containing protein</fullName>
    </submittedName>
</protein>
<name>A0ABS1W5X4_9ACTN</name>
<dbReference type="EMBL" id="JAENHO010000026">
    <property type="protein sequence ID" value="MBL7262120.1"/>
    <property type="molecule type" value="Genomic_DNA"/>
</dbReference>
<dbReference type="InterPro" id="IPR035965">
    <property type="entry name" value="PAS-like_dom_sf"/>
</dbReference>
<dbReference type="Gene3D" id="3.30.450.20">
    <property type="entry name" value="PAS domain"/>
    <property type="match status" value="3"/>
</dbReference>
<keyword evidence="3" id="KW-1185">Reference proteome</keyword>
<reference evidence="2 3" key="1">
    <citation type="submission" date="2021-01" db="EMBL/GenBank/DDBJ databases">
        <title>Actinoplanes sp. nov. LDG1-01 isolated from lichen.</title>
        <authorList>
            <person name="Saeng-In P."/>
            <person name="Phongsopitanun W."/>
            <person name="Kanchanasin P."/>
            <person name="Yuki M."/>
            <person name="Kudo T."/>
            <person name="Ohkuma M."/>
            <person name="Tanasupawat S."/>
        </authorList>
    </citation>
    <scope>NUCLEOTIDE SEQUENCE [LARGE SCALE GENOMIC DNA]</scope>
    <source>
        <strain evidence="2 3">LDG1-01</strain>
    </source>
</reference>
<dbReference type="PROSITE" id="PS50112">
    <property type="entry name" value="PAS"/>
    <property type="match status" value="2"/>
</dbReference>
<accession>A0ABS1W5X4</accession>
<gene>
    <name evidence="2" type="ORF">JKJ07_48405</name>
</gene>
<feature type="domain" description="PAS" evidence="1">
    <location>
        <begin position="254"/>
        <end position="331"/>
    </location>
</feature>